<accession>A0A2P4UHS2</accession>
<keyword evidence="4 9" id="KW-0560">Oxidoreductase</keyword>
<evidence type="ECO:0000256" key="5">
    <source>
        <dbReference type="ARBA" id="ARBA00023004"/>
    </source>
</evidence>
<feature type="domain" description="Dyp-type peroxidase C-terminal" evidence="8">
    <location>
        <begin position="136"/>
        <end position="300"/>
    </location>
</feature>
<evidence type="ECO:0000313" key="9">
    <source>
        <dbReference type="EMBL" id="POM24581.1"/>
    </source>
</evidence>
<keyword evidence="5" id="KW-0408">Iron</keyword>
<sequence>MPEPQNVLAPLTDSALFLTFVVRPGGEADVHALLPDVAGMIRSVGFPLPDEELTCVVGIGSDLWDRLFTGPRPARLHPFREITGPRHRAPATPGDLFVHLRARRPFTCFELGRRIAGRLGAAADVVDEVTGFRYYDRRDLLGYVDGTENPTGAAAGAAALVGADDPSFAGGSYLLVQKYVHDLARWTELPGADRDRAIGRHRADDVEIPDDLKAPDAHVALATVEDADGTERKIVRDNMPFGSIAKAEYGTYFAGYAADPGVIETMLTRMVVGVPPGTSDRILDVSTPVTGGLFFAPPADFLAAPPPRPAG</sequence>
<proteinExistence type="inferred from homology"/>
<dbReference type="PANTHER" id="PTHR30521:SF0">
    <property type="entry name" value="DYP-TYPE PEROXIDASE FAMILY PROTEIN"/>
    <property type="match status" value="1"/>
</dbReference>
<protein>
    <submittedName>
        <fullName evidence="9">Putative deferrochelatase/peroxidase YfeX</fullName>
        <ecNumber evidence="9">1.11.1.-</ecNumber>
    </submittedName>
</protein>
<evidence type="ECO:0000256" key="6">
    <source>
        <dbReference type="ARBA" id="ARBA00025737"/>
    </source>
</evidence>
<dbReference type="Proteomes" id="UP000242367">
    <property type="component" value="Unassembled WGS sequence"/>
</dbReference>
<dbReference type="PANTHER" id="PTHR30521">
    <property type="entry name" value="DEFERROCHELATASE/PEROXIDASE"/>
    <property type="match status" value="1"/>
</dbReference>
<dbReference type="GO" id="GO:0020037">
    <property type="term" value="F:heme binding"/>
    <property type="evidence" value="ECO:0007669"/>
    <property type="project" value="InterPro"/>
</dbReference>
<comment type="caution">
    <text evidence="9">The sequence shown here is derived from an EMBL/GenBank/DDBJ whole genome shotgun (WGS) entry which is preliminary data.</text>
</comment>
<evidence type="ECO:0000256" key="3">
    <source>
        <dbReference type="ARBA" id="ARBA00022723"/>
    </source>
</evidence>
<dbReference type="InterPro" id="IPR011008">
    <property type="entry name" value="Dimeric_a/b-barrel"/>
</dbReference>
<dbReference type="PROSITE" id="PS51404">
    <property type="entry name" value="DYP_PEROXIDASE"/>
    <property type="match status" value="1"/>
</dbReference>
<evidence type="ECO:0000259" key="7">
    <source>
        <dbReference type="Pfam" id="PF04261"/>
    </source>
</evidence>
<dbReference type="InterPro" id="IPR048327">
    <property type="entry name" value="Dyp_perox_N"/>
</dbReference>
<organism evidence="9 10">
    <name type="scientific">Actinomadura rubteroloni</name>
    <dbReference type="NCBI Taxonomy" id="1926885"/>
    <lineage>
        <taxon>Bacteria</taxon>
        <taxon>Bacillati</taxon>
        <taxon>Actinomycetota</taxon>
        <taxon>Actinomycetes</taxon>
        <taxon>Streptosporangiales</taxon>
        <taxon>Thermomonosporaceae</taxon>
        <taxon>Actinomadura</taxon>
    </lineage>
</organism>
<dbReference type="Pfam" id="PF04261">
    <property type="entry name" value="Dyp_perox_N"/>
    <property type="match status" value="1"/>
</dbReference>
<evidence type="ECO:0000256" key="4">
    <source>
        <dbReference type="ARBA" id="ARBA00023002"/>
    </source>
</evidence>
<dbReference type="SUPFAM" id="SSF54909">
    <property type="entry name" value="Dimeric alpha+beta barrel"/>
    <property type="match status" value="1"/>
</dbReference>
<keyword evidence="2 9" id="KW-0575">Peroxidase</keyword>
<evidence type="ECO:0000259" key="8">
    <source>
        <dbReference type="Pfam" id="PF20628"/>
    </source>
</evidence>
<dbReference type="AlphaFoldDB" id="A0A2P4UHS2"/>
<reference evidence="9 10" key="1">
    <citation type="journal article" date="2017" name="Chemistry">
        <title>Isolation, Biosynthesis and Chemical Modifications of Rubterolones A-F: Rare Tropolone Alkaloids from Actinomadura sp. 5-2.</title>
        <authorList>
            <person name="Guo H."/>
            <person name="Benndorf R."/>
            <person name="Leichnitz D."/>
            <person name="Klassen J.L."/>
            <person name="Vollmers J."/>
            <person name="Gorls H."/>
            <person name="Steinacker M."/>
            <person name="Weigel C."/>
            <person name="Dahse H.M."/>
            <person name="Kaster A.K."/>
            <person name="de Beer Z.W."/>
            <person name="Poulsen M."/>
            <person name="Beemelmanns C."/>
        </authorList>
    </citation>
    <scope>NUCLEOTIDE SEQUENCE [LARGE SCALE GENOMIC DNA]</scope>
    <source>
        <strain evidence="9 10">5-2</strain>
    </source>
</reference>
<dbReference type="RefSeq" id="WP_103563695.1">
    <property type="nucleotide sequence ID" value="NZ_MTBP01000002.1"/>
</dbReference>
<keyword evidence="10" id="KW-1185">Reference proteome</keyword>
<gene>
    <name evidence="9" type="primary">yfeX</name>
    <name evidence="9" type="ORF">BTM25_32100</name>
</gene>
<comment type="similarity">
    <text evidence="6">Belongs to the DyP-type peroxidase family.</text>
</comment>
<keyword evidence="3" id="KW-0479">Metal-binding</keyword>
<name>A0A2P4UHS2_9ACTN</name>
<evidence type="ECO:0000256" key="1">
    <source>
        <dbReference type="ARBA" id="ARBA00001970"/>
    </source>
</evidence>
<dbReference type="GO" id="GO:0004601">
    <property type="term" value="F:peroxidase activity"/>
    <property type="evidence" value="ECO:0007669"/>
    <property type="project" value="UniProtKB-KW"/>
</dbReference>
<comment type="cofactor">
    <cofactor evidence="1">
        <name>heme b</name>
        <dbReference type="ChEBI" id="CHEBI:60344"/>
    </cofactor>
</comment>
<dbReference type="GO" id="GO:0046872">
    <property type="term" value="F:metal ion binding"/>
    <property type="evidence" value="ECO:0007669"/>
    <property type="project" value="UniProtKB-KW"/>
</dbReference>
<feature type="domain" description="Dyp-type peroxidase N-terminal" evidence="7">
    <location>
        <begin position="5"/>
        <end position="133"/>
    </location>
</feature>
<dbReference type="NCBIfam" id="TIGR01413">
    <property type="entry name" value="Dyp_perox_fam"/>
    <property type="match status" value="1"/>
</dbReference>
<evidence type="ECO:0000256" key="2">
    <source>
        <dbReference type="ARBA" id="ARBA00022559"/>
    </source>
</evidence>
<dbReference type="InterPro" id="IPR006314">
    <property type="entry name" value="Dyp_peroxidase"/>
</dbReference>
<evidence type="ECO:0000313" key="10">
    <source>
        <dbReference type="Proteomes" id="UP000242367"/>
    </source>
</evidence>
<dbReference type="Pfam" id="PF20628">
    <property type="entry name" value="Dyp_perox_C"/>
    <property type="match status" value="1"/>
</dbReference>
<dbReference type="InterPro" id="IPR048328">
    <property type="entry name" value="Dyp_perox_C"/>
</dbReference>
<dbReference type="EMBL" id="MTBP01000002">
    <property type="protein sequence ID" value="POM24581.1"/>
    <property type="molecule type" value="Genomic_DNA"/>
</dbReference>
<dbReference type="GO" id="GO:0005829">
    <property type="term" value="C:cytosol"/>
    <property type="evidence" value="ECO:0007669"/>
    <property type="project" value="TreeGrafter"/>
</dbReference>
<dbReference type="EC" id="1.11.1.-" evidence="9"/>